<dbReference type="InterPro" id="IPR009040">
    <property type="entry name" value="Ferritin-like_diiron"/>
</dbReference>
<dbReference type="NCBIfam" id="TIGR00754">
    <property type="entry name" value="bfr"/>
    <property type="match status" value="1"/>
</dbReference>
<evidence type="ECO:0000256" key="2">
    <source>
        <dbReference type="ARBA" id="ARBA00022434"/>
    </source>
</evidence>
<organism evidence="12 13">
    <name type="scientific">Thiohalocapsa halophila</name>
    <dbReference type="NCBI Taxonomy" id="69359"/>
    <lineage>
        <taxon>Bacteria</taxon>
        <taxon>Pseudomonadati</taxon>
        <taxon>Pseudomonadota</taxon>
        <taxon>Gammaproteobacteria</taxon>
        <taxon>Chromatiales</taxon>
        <taxon>Chromatiaceae</taxon>
        <taxon>Thiohalocapsa</taxon>
    </lineage>
</organism>
<evidence type="ECO:0000313" key="13">
    <source>
        <dbReference type="Proteomes" id="UP000748752"/>
    </source>
</evidence>
<keyword evidence="7" id="KW-0406">Ion transport</keyword>
<dbReference type="InterPro" id="IPR009078">
    <property type="entry name" value="Ferritin-like_SF"/>
</dbReference>
<reference evidence="12 13" key="1">
    <citation type="journal article" date="2020" name="Microorganisms">
        <title>Osmotic Adaptation and Compatible Solute Biosynthesis of Phototrophic Bacteria as Revealed from Genome Analyses.</title>
        <authorList>
            <person name="Imhoff J.F."/>
            <person name="Rahn T."/>
            <person name="Kunzel S."/>
            <person name="Keller A."/>
            <person name="Neulinger S.C."/>
        </authorList>
    </citation>
    <scope>NUCLEOTIDE SEQUENCE [LARGE SCALE GENOMIC DNA]</scope>
    <source>
        <strain evidence="12 13">DSM 6210</strain>
    </source>
</reference>
<comment type="catalytic activity">
    <reaction evidence="8">
        <text>Fe(2+)(in) = Fe(2+)(out)</text>
        <dbReference type="Rhea" id="RHEA:28486"/>
        <dbReference type="ChEBI" id="CHEBI:29033"/>
    </reaction>
</comment>
<keyword evidence="3" id="KW-0813">Transport</keyword>
<evidence type="ECO:0000256" key="7">
    <source>
        <dbReference type="ARBA" id="ARBA00023065"/>
    </source>
</evidence>
<dbReference type="SUPFAM" id="SSF47240">
    <property type="entry name" value="Ferritin-like"/>
    <property type="match status" value="1"/>
</dbReference>
<keyword evidence="10" id="KW-0349">Heme</keyword>
<comment type="caution">
    <text evidence="12">The sequence shown here is derived from an EMBL/GenBank/DDBJ whole genome shotgun (WGS) entry which is preliminary data.</text>
</comment>
<keyword evidence="9 10" id="KW-0479">Metal-binding</keyword>
<keyword evidence="5" id="KW-0560">Oxidoreductase</keyword>
<evidence type="ECO:0000256" key="5">
    <source>
        <dbReference type="ARBA" id="ARBA00023002"/>
    </source>
</evidence>
<dbReference type="PROSITE" id="PS00549">
    <property type="entry name" value="BACTERIOFERRITIN"/>
    <property type="match status" value="1"/>
</dbReference>
<comment type="function">
    <text evidence="9">Iron-storage protein, whose ferroxidase center binds Fe(2+), oxidizes it using dioxygen to Fe(3+), and participates in the subsequent Fe(3+) oxide mineral core formation within the central cavity of the BFR protein shell.</text>
</comment>
<accession>A0ABS1CG01</accession>
<evidence type="ECO:0000256" key="9">
    <source>
        <dbReference type="PIRNR" id="PIRNR002560"/>
    </source>
</evidence>
<dbReference type="CDD" id="cd00907">
    <property type="entry name" value="Bacterioferritin"/>
    <property type="match status" value="1"/>
</dbReference>
<dbReference type="PANTHER" id="PTHR30295">
    <property type="entry name" value="BACTERIOFERRITIN"/>
    <property type="match status" value="1"/>
</dbReference>
<keyword evidence="4" id="KW-0410">Iron transport</keyword>
<evidence type="ECO:0000259" key="11">
    <source>
        <dbReference type="PROSITE" id="PS50905"/>
    </source>
</evidence>
<evidence type="ECO:0000256" key="4">
    <source>
        <dbReference type="ARBA" id="ARBA00022496"/>
    </source>
</evidence>
<protein>
    <recommendedName>
        <fullName evidence="9 10">Bacterioferritin</fullName>
        <ecNumber evidence="9">1.16.3.1</ecNumber>
    </recommendedName>
</protein>
<dbReference type="Proteomes" id="UP000748752">
    <property type="component" value="Unassembled WGS sequence"/>
</dbReference>
<dbReference type="PANTHER" id="PTHR30295:SF9">
    <property type="entry name" value="BACTERIOFERRITIN"/>
    <property type="match status" value="1"/>
</dbReference>
<evidence type="ECO:0000256" key="10">
    <source>
        <dbReference type="RuleBase" id="RU000623"/>
    </source>
</evidence>
<comment type="catalytic activity">
    <reaction evidence="9">
        <text>4 Fe(2+) + O2 + 4 H(+) = 4 Fe(3+) + 2 H2O</text>
        <dbReference type="Rhea" id="RHEA:11148"/>
        <dbReference type="ChEBI" id="CHEBI:15377"/>
        <dbReference type="ChEBI" id="CHEBI:15378"/>
        <dbReference type="ChEBI" id="CHEBI:15379"/>
        <dbReference type="ChEBI" id="CHEBI:29033"/>
        <dbReference type="ChEBI" id="CHEBI:29034"/>
        <dbReference type="EC" id="1.16.3.1"/>
    </reaction>
</comment>
<dbReference type="InterPro" id="IPR002024">
    <property type="entry name" value="Bacterioferritin"/>
</dbReference>
<evidence type="ECO:0000256" key="3">
    <source>
        <dbReference type="ARBA" id="ARBA00022448"/>
    </source>
</evidence>
<dbReference type="InterPro" id="IPR012347">
    <property type="entry name" value="Ferritin-like"/>
</dbReference>
<dbReference type="PROSITE" id="PS50905">
    <property type="entry name" value="FERRITIN_LIKE"/>
    <property type="match status" value="1"/>
</dbReference>
<dbReference type="PRINTS" id="PR00601">
    <property type="entry name" value="BACFERRITIN"/>
</dbReference>
<feature type="domain" description="Ferritin-like diiron" evidence="11">
    <location>
        <begin position="1"/>
        <end position="146"/>
    </location>
</feature>
<keyword evidence="2 9" id="KW-0409">Iron storage</keyword>
<gene>
    <name evidence="12" type="primary">bfr</name>
    <name evidence="12" type="ORF">CKO31_08810</name>
</gene>
<dbReference type="Gene3D" id="1.20.1260.10">
    <property type="match status" value="1"/>
</dbReference>
<evidence type="ECO:0000256" key="1">
    <source>
        <dbReference type="ARBA" id="ARBA00008093"/>
    </source>
</evidence>
<evidence type="ECO:0000313" key="12">
    <source>
        <dbReference type="EMBL" id="MBK1630841.1"/>
    </source>
</evidence>
<keyword evidence="6 9" id="KW-0408">Iron</keyword>
<comment type="similarity">
    <text evidence="1 9 10">Belongs to the bacterioferritin family.</text>
</comment>
<dbReference type="InterPro" id="IPR008331">
    <property type="entry name" value="Ferritin_DPS_dom"/>
</dbReference>
<evidence type="ECO:0000256" key="6">
    <source>
        <dbReference type="ARBA" id="ARBA00023004"/>
    </source>
</evidence>
<dbReference type="EMBL" id="NRRV01000017">
    <property type="protein sequence ID" value="MBK1630841.1"/>
    <property type="molecule type" value="Genomic_DNA"/>
</dbReference>
<sequence>MQGSPEVLAHLQSLLNCELAARDQYMGHARKFRDWGLFKLAEHLDHEQQEESEHADKLIERMLFLEAEPDYNQQDKVNIGDDVEGMLRLDLDVEYRVAAALKEAIATCEAVQDYDTRDILIQLLDDTEMDHAWWLEQQLRRIQLVGIQNYIQSQMGEDGQPAAG</sequence>
<name>A0ABS1CG01_9GAMM</name>
<dbReference type="RefSeq" id="WP_200236113.1">
    <property type="nucleotide sequence ID" value="NZ_NRRV01000017.1"/>
</dbReference>
<dbReference type="PIRSF" id="PIRSF002560">
    <property type="entry name" value="Bacterioferritin"/>
    <property type="match status" value="1"/>
</dbReference>
<dbReference type="Pfam" id="PF00210">
    <property type="entry name" value="Ferritin"/>
    <property type="match status" value="1"/>
</dbReference>
<proteinExistence type="inferred from homology"/>
<evidence type="ECO:0000256" key="8">
    <source>
        <dbReference type="ARBA" id="ARBA00036243"/>
    </source>
</evidence>
<dbReference type="EC" id="1.16.3.1" evidence="9"/>
<keyword evidence="13" id="KW-1185">Reference proteome</keyword>